<gene>
    <name evidence="1" type="primary">PPUP8406</name>
</gene>
<organism evidence="1">
    <name type="scientific">Poeciliopsis prolifica</name>
    <name type="common">blackstripe livebearer</name>
    <dbReference type="NCBI Taxonomy" id="188132"/>
    <lineage>
        <taxon>Eukaryota</taxon>
        <taxon>Metazoa</taxon>
        <taxon>Chordata</taxon>
        <taxon>Craniata</taxon>
        <taxon>Vertebrata</taxon>
        <taxon>Euteleostomi</taxon>
        <taxon>Actinopterygii</taxon>
        <taxon>Neopterygii</taxon>
        <taxon>Teleostei</taxon>
        <taxon>Neoteleostei</taxon>
        <taxon>Acanthomorphata</taxon>
        <taxon>Ovalentaria</taxon>
        <taxon>Atherinomorphae</taxon>
        <taxon>Cyprinodontiformes</taxon>
        <taxon>Poeciliidae</taxon>
        <taxon>Poeciliinae</taxon>
        <taxon>Poeciliopsis</taxon>
    </lineage>
</organism>
<sequence>MTNLVNRNALQSIKYSSFHKQSLCQPDAEQQRQNVSCCTKEFPQPELLEPTQPLSFEEISKLNNPLEPVFSHQALLKPGPLESTMTTETSSDCETDSTFTCSESDNDHFNIITGKKCRDEQPCPSECRISQDVFKLTS</sequence>
<evidence type="ECO:0000313" key="1">
    <source>
        <dbReference type="EMBL" id="JAO05822.1"/>
    </source>
</evidence>
<dbReference type="EMBL" id="GBYX01475855">
    <property type="protein sequence ID" value="JAO05822.1"/>
    <property type="molecule type" value="Transcribed_RNA"/>
</dbReference>
<proteinExistence type="predicted"/>
<protein>
    <submittedName>
        <fullName evidence="1">PPUP8406</fullName>
    </submittedName>
</protein>
<accession>A0A0S7ESL5</accession>
<reference evidence="1" key="1">
    <citation type="submission" date="2014-12" db="EMBL/GenBank/DDBJ databases">
        <title>Parallel Evolution in Life History Adaptation Evident in the Tissue-Specific Poeciliopsis prolifica transcriptome.</title>
        <authorList>
            <person name="Jue N.K."/>
            <person name="Foley R.J."/>
            <person name="Obergfell C."/>
            <person name="Reznick D.N."/>
            <person name="O'Neill R.J."/>
            <person name="O'Neill M.J."/>
        </authorList>
    </citation>
    <scope>NUCLEOTIDE SEQUENCE</scope>
</reference>
<feature type="non-terminal residue" evidence="1">
    <location>
        <position position="138"/>
    </location>
</feature>
<dbReference type="AlphaFoldDB" id="A0A0S7ESL5"/>
<name>A0A0S7ESL5_9TELE</name>